<dbReference type="KEGG" id="acad:UA74_15450"/>
<sequence>MPAPTHRVEVPAALAASHARFGGDAGRAWIAALPALVHEILERWQLRPDGPGRHGMVALVLPVLRADGTPAAVKFQPVDEENVGEPIGLRHWQGDGVVRLLADDPDTGTLLLERLDGDRSLAGMPDDLTALRILAELGARLVAVPAPPGLRTLADIAAAMLADVPAAQRHLSDPADRTLLRACATAVAEVIHEPGDRLLHWDLHYENVLAAPPGGDREPWVAIDPKPLAGDPAFDLLPALVNRWPDVVATGDAPRAVLRRFDLMTEVMGLDRQRAVHWTLGRVLQNALWDVEDGETAINADQTVIAHALSSRVRHG</sequence>
<accession>A0AAC9PSH7</accession>
<dbReference type="InterPro" id="IPR006748">
    <property type="entry name" value="NH2Glyco/OHUrea_AB-resist_kin"/>
</dbReference>
<gene>
    <name evidence="1" type="ORF">UA74_15450</name>
</gene>
<keyword evidence="2" id="KW-1185">Reference proteome</keyword>
<organism evidence="1 2">
    <name type="scientific">Actinoalloteichus fjordicus</name>
    <dbReference type="NCBI Taxonomy" id="1612552"/>
    <lineage>
        <taxon>Bacteria</taxon>
        <taxon>Bacillati</taxon>
        <taxon>Actinomycetota</taxon>
        <taxon>Actinomycetes</taxon>
        <taxon>Pseudonocardiales</taxon>
        <taxon>Pseudonocardiaceae</taxon>
        <taxon>Actinoalloteichus</taxon>
    </lineage>
</organism>
<dbReference type="Pfam" id="PF04655">
    <property type="entry name" value="APH_6_hur"/>
    <property type="match status" value="1"/>
</dbReference>
<dbReference type="Proteomes" id="UP000185511">
    <property type="component" value="Chromosome"/>
</dbReference>
<keyword evidence="1" id="KW-0808">Transferase</keyword>
<dbReference type="RefSeq" id="WP_075740928.1">
    <property type="nucleotide sequence ID" value="NZ_CP016076.1"/>
</dbReference>
<evidence type="ECO:0000313" key="2">
    <source>
        <dbReference type="Proteomes" id="UP000185511"/>
    </source>
</evidence>
<dbReference type="EC" id="2.7.1.72" evidence="1"/>
<reference evidence="2" key="1">
    <citation type="submission" date="2016-06" db="EMBL/GenBank/DDBJ databases">
        <title>Complete genome sequence of Actinoalloteichus fjordicus DSM 46855 (=ADI127-17), type strain of the new species Actinoalloteichus fjordicus.</title>
        <authorList>
            <person name="Ruckert C."/>
            <person name="Nouioui I."/>
            <person name="Willmese J."/>
            <person name="van Wezel G."/>
            <person name="Klenk H.-P."/>
            <person name="Kalinowski J."/>
            <person name="Zotchev S.B."/>
        </authorList>
    </citation>
    <scope>NUCLEOTIDE SEQUENCE [LARGE SCALE GENOMIC DNA]</scope>
    <source>
        <strain evidence="2">ADI127-7</strain>
    </source>
</reference>
<dbReference type="GO" id="GO:0050300">
    <property type="term" value="F:aminoglycoside 6-kinase activity"/>
    <property type="evidence" value="ECO:0007669"/>
    <property type="project" value="UniProtKB-EC"/>
</dbReference>
<name>A0AAC9PSH7_9PSEU</name>
<dbReference type="GO" id="GO:0019748">
    <property type="term" value="P:secondary metabolic process"/>
    <property type="evidence" value="ECO:0007669"/>
    <property type="project" value="InterPro"/>
</dbReference>
<dbReference type="AlphaFoldDB" id="A0AAC9PSH7"/>
<protein>
    <submittedName>
        <fullName evidence="1">Streptomycin 6-kinase</fullName>
        <ecNumber evidence="1">2.7.1.72</ecNumber>
    </submittedName>
</protein>
<dbReference type="InterPro" id="IPR011009">
    <property type="entry name" value="Kinase-like_dom_sf"/>
</dbReference>
<evidence type="ECO:0000313" key="1">
    <source>
        <dbReference type="EMBL" id="APU15143.1"/>
    </source>
</evidence>
<proteinExistence type="predicted"/>
<dbReference type="SUPFAM" id="SSF56112">
    <property type="entry name" value="Protein kinase-like (PK-like)"/>
    <property type="match status" value="1"/>
</dbReference>
<dbReference type="EMBL" id="CP016076">
    <property type="protein sequence ID" value="APU15143.1"/>
    <property type="molecule type" value="Genomic_DNA"/>
</dbReference>